<evidence type="ECO:0000313" key="4">
    <source>
        <dbReference type="Proteomes" id="UP000013070"/>
    </source>
</evidence>
<dbReference type="eggNOG" id="COG4967">
    <property type="taxonomic scope" value="Bacteria"/>
</dbReference>
<keyword evidence="1" id="KW-1133">Transmembrane helix</keyword>
<evidence type="ECO:0000259" key="2">
    <source>
        <dbReference type="Pfam" id="PF22150"/>
    </source>
</evidence>
<dbReference type="Pfam" id="PF07963">
    <property type="entry name" value="N_methyl"/>
    <property type="match status" value="1"/>
</dbReference>
<dbReference type="AlphaFoldDB" id="N8VCS3"/>
<dbReference type="NCBIfam" id="TIGR02523">
    <property type="entry name" value="type_IV_pilV"/>
    <property type="match status" value="1"/>
</dbReference>
<dbReference type="NCBIfam" id="TIGR02532">
    <property type="entry name" value="IV_pilin_GFxxxE"/>
    <property type="match status" value="1"/>
</dbReference>
<proteinExistence type="predicted"/>
<dbReference type="PATRIC" id="fig|1217710.3.peg.3504"/>
<sequence length="181" mass="20289">MIINQKGMGLVEVLVALVILAIAVLGYSILQVRALEASIEATKRIQGINLARDLAEKIRANQQGLSKDIEVERADKQGKEKLNSYEDAFRSSSGKPYDNCFKEKKCDYQKLAIEDVRQIKAKASETGMKMAFEPCDGLTRERYCIYVAWDETNPKNGTDKNDCTKDGSYQSNSKCVVMEAY</sequence>
<keyword evidence="4" id="KW-1185">Reference proteome</keyword>
<dbReference type="InterPro" id="IPR013362">
    <property type="entry name" value="Pilus_4_PilV"/>
</dbReference>
<protein>
    <submittedName>
        <fullName evidence="3">Type IV pilus modification protein PilV</fullName>
    </submittedName>
</protein>
<gene>
    <name evidence="3" type="ORF">F969_03643</name>
</gene>
<keyword evidence="1" id="KW-0812">Transmembrane</keyword>
<reference evidence="3 4" key="1">
    <citation type="submission" date="2013-02" db="EMBL/GenBank/DDBJ databases">
        <title>The Genome Sequence of Acinetobacter sp. NIPH 899.</title>
        <authorList>
            <consortium name="The Broad Institute Genome Sequencing Platform"/>
            <consortium name="The Broad Institute Genome Sequencing Center for Infectious Disease"/>
            <person name="Cerqueira G."/>
            <person name="Feldgarden M."/>
            <person name="Courvalin P."/>
            <person name="Perichon B."/>
            <person name="Grillot-Courvalin C."/>
            <person name="Clermont D."/>
            <person name="Rocha E."/>
            <person name="Yoon E.-J."/>
            <person name="Nemec A."/>
            <person name="Walker B."/>
            <person name="Young S.K."/>
            <person name="Zeng Q."/>
            <person name="Gargeya S."/>
            <person name="Fitzgerald M."/>
            <person name="Haas B."/>
            <person name="Abouelleil A."/>
            <person name="Alvarado L."/>
            <person name="Arachchi H.M."/>
            <person name="Berlin A.M."/>
            <person name="Chapman S.B."/>
            <person name="Dewar J."/>
            <person name="Goldberg J."/>
            <person name="Griggs A."/>
            <person name="Gujja S."/>
            <person name="Hansen M."/>
            <person name="Howarth C."/>
            <person name="Imamovic A."/>
            <person name="Larimer J."/>
            <person name="McCowan C."/>
            <person name="Murphy C."/>
            <person name="Neiman D."/>
            <person name="Pearson M."/>
            <person name="Priest M."/>
            <person name="Roberts A."/>
            <person name="Saif S."/>
            <person name="Shea T."/>
            <person name="Sisk P."/>
            <person name="Sykes S."/>
            <person name="Wortman J."/>
            <person name="Nusbaum C."/>
            <person name="Birren B."/>
        </authorList>
    </citation>
    <scope>NUCLEOTIDE SEQUENCE [LARGE SCALE GENOMIC DNA]</scope>
    <source>
        <strain evidence="3 4">NIPH 899</strain>
    </source>
</reference>
<comment type="caution">
    <text evidence="3">The sequence shown here is derived from an EMBL/GenBank/DDBJ whole genome shotgun (WGS) entry which is preliminary data.</text>
</comment>
<name>N8VCS3_9GAMM</name>
<dbReference type="InterPro" id="IPR054402">
    <property type="entry name" value="Tt1218-like_dom"/>
</dbReference>
<dbReference type="Proteomes" id="UP000013070">
    <property type="component" value="Unassembled WGS sequence"/>
</dbReference>
<keyword evidence="1" id="KW-0472">Membrane</keyword>
<organism evidence="3 4">
    <name type="scientific">Acinetobacter variabilis</name>
    <dbReference type="NCBI Taxonomy" id="70346"/>
    <lineage>
        <taxon>Bacteria</taxon>
        <taxon>Pseudomonadati</taxon>
        <taxon>Pseudomonadota</taxon>
        <taxon>Gammaproteobacteria</taxon>
        <taxon>Moraxellales</taxon>
        <taxon>Moraxellaceae</taxon>
        <taxon>Acinetobacter</taxon>
    </lineage>
</organism>
<dbReference type="Pfam" id="PF22150">
    <property type="entry name" value="Tt1218-like"/>
    <property type="match status" value="1"/>
</dbReference>
<feature type="transmembrane region" description="Helical" evidence="1">
    <location>
        <begin position="7"/>
        <end position="30"/>
    </location>
</feature>
<dbReference type="RefSeq" id="WP_004787084.1">
    <property type="nucleotide sequence ID" value="NZ_JAHPPI010000016.1"/>
</dbReference>
<dbReference type="HOGENOM" id="CLU_103234_1_0_6"/>
<evidence type="ECO:0000313" key="3">
    <source>
        <dbReference type="EMBL" id="ENU97420.1"/>
    </source>
</evidence>
<evidence type="ECO:0000256" key="1">
    <source>
        <dbReference type="SAM" id="Phobius"/>
    </source>
</evidence>
<dbReference type="InterPro" id="IPR012902">
    <property type="entry name" value="N_methyl_site"/>
</dbReference>
<feature type="domain" description="Type IV pilin Tt1218-like" evidence="2">
    <location>
        <begin position="30"/>
        <end position="115"/>
    </location>
</feature>
<accession>N8VCS3</accession>
<dbReference type="EMBL" id="APPE01000087">
    <property type="protein sequence ID" value="ENU97420.1"/>
    <property type="molecule type" value="Genomic_DNA"/>
</dbReference>